<evidence type="ECO:0008006" key="3">
    <source>
        <dbReference type="Google" id="ProtNLM"/>
    </source>
</evidence>
<name>A0ABP9DP78_9BACT</name>
<reference evidence="2" key="1">
    <citation type="journal article" date="2019" name="Int. J. Syst. Evol. Microbiol.">
        <title>The Global Catalogue of Microorganisms (GCM) 10K type strain sequencing project: providing services to taxonomists for standard genome sequencing and annotation.</title>
        <authorList>
            <consortium name="The Broad Institute Genomics Platform"/>
            <consortium name="The Broad Institute Genome Sequencing Center for Infectious Disease"/>
            <person name="Wu L."/>
            <person name="Ma J."/>
        </authorList>
    </citation>
    <scope>NUCLEOTIDE SEQUENCE [LARGE SCALE GENOMIC DNA]</scope>
    <source>
        <strain evidence="2">JCM 18326</strain>
    </source>
</reference>
<protein>
    <recommendedName>
        <fullName evidence="3">Phage protein</fullName>
    </recommendedName>
</protein>
<sequence>MSIAINTMRVGLAYRLTNHGEVFEFEIMEAIGKENFLLKDLNTLEQYTLEDLLRYGEGKDYEIEEIAS</sequence>
<evidence type="ECO:0000313" key="1">
    <source>
        <dbReference type="EMBL" id="GAA4847544.1"/>
    </source>
</evidence>
<keyword evidence="2" id="KW-1185">Reference proteome</keyword>
<evidence type="ECO:0000313" key="2">
    <source>
        <dbReference type="Proteomes" id="UP001500298"/>
    </source>
</evidence>
<dbReference type="RefSeq" id="WP_345374226.1">
    <property type="nucleotide sequence ID" value="NZ_BAABJX010000057.1"/>
</dbReference>
<accession>A0ABP9DP78</accession>
<proteinExistence type="predicted"/>
<organism evidence="1 2">
    <name type="scientific">Algivirga pacifica</name>
    <dbReference type="NCBI Taxonomy" id="1162670"/>
    <lineage>
        <taxon>Bacteria</taxon>
        <taxon>Pseudomonadati</taxon>
        <taxon>Bacteroidota</taxon>
        <taxon>Cytophagia</taxon>
        <taxon>Cytophagales</taxon>
        <taxon>Flammeovirgaceae</taxon>
        <taxon>Algivirga</taxon>
    </lineage>
</organism>
<gene>
    <name evidence="1" type="ORF">GCM10023331_35320</name>
</gene>
<dbReference type="Proteomes" id="UP001500298">
    <property type="component" value="Unassembled WGS sequence"/>
</dbReference>
<dbReference type="EMBL" id="BAABJX010000057">
    <property type="protein sequence ID" value="GAA4847544.1"/>
    <property type="molecule type" value="Genomic_DNA"/>
</dbReference>
<comment type="caution">
    <text evidence="1">The sequence shown here is derived from an EMBL/GenBank/DDBJ whole genome shotgun (WGS) entry which is preliminary data.</text>
</comment>